<evidence type="ECO:0000313" key="1">
    <source>
        <dbReference type="EMBL" id="KAG9452129.1"/>
    </source>
</evidence>
<accession>A0AAV7EU09</accession>
<name>A0AAV7EU09_ARIFI</name>
<protein>
    <submittedName>
        <fullName evidence="1">Uncharacterized protein</fullName>
    </submittedName>
</protein>
<dbReference type="Proteomes" id="UP000825729">
    <property type="component" value="Unassembled WGS sequence"/>
</dbReference>
<reference evidence="1 2" key="1">
    <citation type="submission" date="2021-07" db="EMBL/GenBank/DDBJ databases">
        <title>The Aristolochia fimbriata genome: insights into angiosperm evolution, floral development and chemical biosynthesis.</title>
        <authorList>
            <person name="Jiao Y."/>
        </authorList>
    </citation>
    <scope>NUCLEOTIDE SEQUENCE [LARGE SCALE GENOMIC DNA]</scope>
    <source>
        <strain evidence="1">IBCAS-2021</strain>
        <tissue evidence="1">Leaf</tissue>
    </source>
</reference>
<comment type="caution">
    <text evidence="1">The sequence shown here is derived from an EMBL/GenBank/DDBJ whole genome shotgun (WGS) entry which is preliminary data.</text>
</comment>
<dbReference type="EMBL" id="JAINDJ010000003">
    <property type="protein sequence ID" value="KAG9452129.1"/>
    <property type="molecule type" value="Genomic_DNA"/>
</dbReference>
<proteinExistence type="predicted"/>
<dbReference type="PANTHER" id="PTHR31509">
    <property type="entry name" value="BPS1-LIKE PROTEIN"/>
    <property type="match status" value="1"/>
</dbReference>
<evidence type="ECO:0000313" key="2">
    <source>
        <dbReference type="Proteomes" id="UP000825729"/>
    </source>
</evidence>
<keyword evidence="2" id="KW-1185">Reference proteome</keyword>
<gene>
    <name evidence="1" type="ORF">H6P81_005033</name>
</gene>
<sequence>MAERLMKLKQNYETKGLSYSWMRLAMESVCESHIDVKALITNLQFPVSDWDEKWVDMYLDDSVKLLDVCIAFSSELSRLNQGQLLLQYVAHVLDFSKGLPSADQIVVSRSALHDWLQQITSKNPKLENLLNILHALSISLFEDKVKNSPKGKVLVRALYGVKVKTLFVCRVFTVGFFGSVKMVEDLPISGKFLWLEPFKELQVQVNKDIETLLSLRCTTVFKEFEMVQNNVTSLYSTTVRANPEEAEVLQKGVSALAESVEALAQGTDALSKLVESFFEIVLTGRDALLCNLRVSDLQQENNVEEH</sequence>
<dbReference type="AlphaFoldDB" id="A0AAV7EU09"/>
<organism evidence="1 2">
    <name type="scientific">Aristolochia fimbriata</name>
    <name type="common">White veined hardy Dutchman's pipe vine</name>
    <dbReference type="NCBI Taxonomy" id="158543"/>
    <lineage>
        <taxon>Eukaryota</taxon>
        <taxon>Viridiplantae</taxon>
        <taxon>Streptophyta</taxon>
        <taxon>Embryophyta</taxon>
        <taxon>Tracheophyta</taxon>
        <taxon>Spermatophyta</taxon>
        <taxon>Magnoliopsida</taxon>
        <taxon>Magnoliidae</taxon>
        <taxon>Piperales</taxon>
        <taxon>Aristolochiaceae</taxon>
        <taxon>Aristolochia</taxon>
    </lineage>
</organism>